<feature type="domain" description="Methyltransferase" evidence="1">
    <location>
        <begin position="76"/>
        <end position="171"/>
    </location>
</feature>
<comment type="caution">
    <text evidence="2">The sequence shown here is derived from an EMBL/GenBank/DDBJ whole genome shotgun (WGS) entry which is preliminary data.</text>
</comment>
<protein>
    <recommendedName>
        <fullName evidence="1">Methyltransferase domain-containing protein</fullName>
    </recommendedName>
</protein>
<dbReference type="InterPro" id="IPR029063">
    <property type="entry name" value="SAM-dependent_MTases_sf"/>
</dbReference>
<dbReference type="GO" id="GO:0008168">
    <property type="term" value="F:methyltransferase activity"/>
    <property type="evidence" value="ECO:0007669"/>
    <property type="project" value="TreeGrafter"/>
</dbReference>
<evidence type="ECO:0000313" key="3">
    <source>
        <dbReference type="Proteomes" id="UP000034705"/>
    </source>
</evidence>
<evidence type="ECO:0000259" key="1">
    <source>
        <dbReference type="Pfam" id="PF13649"/>
    </source>
</evidence>
<dbReference type="PANTHER" id="PTHR42912">
    <property type="entry name" value="METHYLTRANSFERASE"/>
    <property type="match status" value="1"/>
</dbReference>
<proteinExistence type="predicted"/>
<accession>A0A0G1PJU5</accession>
<reference evidence="2 3" key="1">
    <citation type="journal article" date="2015" name="Nature">
        <title>rRNA introns, odd ribosomes, and small enigmatic genomes across a large radiation of phyla.</title>
        <authorList>
            <person name="Brown C.T."/>
            <person name="Hug L.A."/>
            <person name="Thomas B.C."/>
            <person name="Sharon I."/>
            <person name="Castelle C.J."/>
            <person name="Singh A."/>
            <person name="Wilkins M.J."/>
            <person name="Williams K.H."/>
            <person name="Banfield J.F."/>
        </authorList>
    </citation>
    <scope>NUCLEOTIDE SEQUENCE [LARGE SCALE GENOMIC DNA]</scope>
</reference>
<organism evidence="2 3">
    <name type="scientific">Candidatus Uhrbacteria bacterium GW2011_GWF2_46_218</name>
    <dbReference type="NCBI Taxonomy" id="1619001"/>
    <lineage>
        <taxon>Bacteria</taxon>
        <taxon>Candidatus Uhriibacteriota</taxon>
    </lineage>
</organism>
<dbReference type="AlphaFoldDB" id="A0A0G1PJU5"/>
<dbReference type="SUPFAM" id="SSF53335">
    <property type="entry name" value="S-adenosyl-L-methionine-dependent methyltransferases"/>
    <property type="match status" value="1"/>
</dbReference>
<dbReference type="InterPro" id="IPR041698">
    <property type="entry name" value="Methyltransf_25"/>
</dbReference>
<dbReference type="Gene3D" id="3.40.50.150">
    <property type="entry name" value="Vaccinia Virus protein VP39"/>
    <property type="match status" value="1"/>
</dbReference>
<dbReference type="InterPro" id="IPR050508">
    <property type="entry name" value="Methyltransf_Superfamily"/>
</dbReference>
<dbReference type="PANTHER" id="PTHR42912:SF93">
    <property type="entry name" value="N6-ADENOSINE-METHYLTRANSFERASE TMT1A"/>
    <property type="match status" value="1"/>
</dbReference>
<dbReference type="CDD" id="cd02440">
    <property type="entry name" value="AdoMet_MTases"/>
    <property type="match status" value="1"/>
</dbReference>
<dbReference type="Pfam" id="PF13649">
    <property type="entry name" value="Methyltransf_25"/>
    <property type="match status" value="1"/>
</dbReference>
<evidence type="ECO:0000313" key="2">
    <source>
        <dbReference type="EMBL" id="KKU32972.1"/>
    </source>
</evidence>
<gene>
    <name evidence="2" type="ORF">UX45_C0012G0013</name>
</gene>
<name>A0A0G1PJU5_9BACT</name>
<sequence>MSELWSNKRVQLNFYLKKQNPEVFLGVFSFMKADEKKYIYTDEIEYADLSHSSVWGTEDLATTNLLNHMETGGKWLNLCAGDGRFNHVLLEKADEVVAVDIDEGALQKLVRVTPDHLKNKLITKTMNVVEPFPFEDGEFVGVFSVGTMHLFPRQVFQIIFLEMRRVLKSGGRIIMDFAADIKRTYPDGSLWIVENEPNYTQEEALSFLKEVFKDERTNFTVAFVPPEKVTLGDKEYLFTSNFILVDAVKK</sequence>
<dbReference type="EMBL" id="LCMG01000012">
    <property type="protein sequence ID" value="KKU32972.1"/>
    <property type="molecule type" value="Genomic_DNA"/>
</dbReference>
<dbReference type="Proteomes" id="UP000034705">
    <property type="component" value="Unassembled WGS sequence"/>
</dbReference>